<feature type="region of interest" description="Disordered" evidence="1">
    <location>
        <begin position="266"/>
        <end position="319"/>
    </location>
</feature>
<evidence type="ECO:0000256" key="1">
    <source>
        <dbReference type="SAM" id="MobiDB-lite"/>
    </source>
</evidence>
<dbReference type="AlphaFoldDB" id="A0A6C0EXY4"/>
<feature type="compositionally biased region" description="Low complexity" evidence="1">
    <location>
        <begin position="266"/>
        <end position="311"/>
    </location>
</feature>
<feature type="region of interest" description="Disordered" evidence="1">
    <location>
        <begin position="404"/>
        <end position="444"/>
    </location>
</feature>
<sequence length="444" mass="47582">MDYTYLDYFNYYLKEYLSELVNTFPETREPILANYRPLLEGKGDKNDLYVKCYYTKINNFLTQIAKKDVTLFDTPGKIFIEGVDLYAIWNSSSATDANRTAIWKYLQILMILGRRLIPNHKEIVDILNRVSNGDINVPAKVEKTLTADTKDESEETPSVFGLGDIASSLGGLSSLMNGLGKGGEGGTGGGLGSLMSGLTGLMGGGGDGAAGGLGSLLSGLGGGEGGLGNIMGSLTDMFNNPEFTTAMSQLSQQFVPPQADAATIANSESTTGDSGNTESSTSESSTSASSTSESSTSNPSNASNASNPSNPMFNNPLFGDLADEISKTFNFDEMEKEGKPQNIGEALGRFMSGNNPAKLMGLVGKFGSKLQDEVKKGNINPADLLKQTMSAAGGAQNIQNMMNNPQMKQQMKEMQKQQSQTPNKQSTRERLRAKLDKKNAEKEE</sequence>
<organism evidence="2">
    <name type="scientific">viral metagenome</name>
    <dbReference type="NCBI Taxonomy" id="1070528"/>
    <lineage>
        <taxon>unclassified sequences</taxon>
        <taxon>metagenomes</taxon>
        <taxon>organismal metagenomes</taxon>
    </lineage>
</organism>
<feature type="compositionally biased region" description="Basic and acidic residues" evidence="1">
    <location>
        <begin position="426"/>
        <end position="444"/>
    </location>
</feature>
<protein>
    <submittedName>
        <fullName evidence="2">Uncharacterized protein</fullName>
    </submittedName>
</protein>
<evidence type="ECO:0000313" key="2">
    <source>
        <dbReference type="EMBL" id="QHT33977.1"/>
    </source>
</evidence>
<accession>A0A6C0EXY4</accession>
<name>A0A6C0EXY4_9ZZZZ</name>
<reference evidence="2" key="1">
    <citation type="journal article" date="2020" name="Nature">
        <title>Giant virus diversity and host interactions through global metagenomics.</title>
        <authorList>
            <person name="Schulz F."/>
            <person name="Roux S."/>
            <person name="Paez-Espino D."/>
            <person name="Jungbluth S."/>
            <person name="Walsh D.A."/>
            <person name="Denef V.J."/>
            <person name="McMahon K.D."/>
            <person name="Konstantinidis K.T."/>
            <person name="Eloe-Fadrosh E.A."/>
            <person name="Kyrpides N.C."/>
            <person name="Woyke T."/>
        </authorList>
    </citation>
    <scope>NUCLEOTIDE SEQUENCE</scope>
    <source>
        <strain evidence="2">GVMAG-M-3300009161-52</strain>
    </source>
</reference>
<dbReference type="EMBL" id="MN738982">
    <property type="protein sequence ID" value="QHT33977.1"/>
    <property type="molecule type" value="Genomic_DNA"/>
</dbReference>
<proteinExistence type="predicted"/>